<feature type="signal peptide" evidence="1">
    <location>
        <begin position="1"/>
        <end position="20"/>
    </location>
</feature>
<keyword evidence="3" id="KW-1185">Reference proteome</keyword>
<gene>
    <name evidence="2" type="ORF">K466DRAFT_668151</name>
</gene>
<dbReference type="AlphaFoldDB" id="A0A5C3NRY5"/>
<name>A0A5C3NRY5_9APHY</name>
<protein>
    <submittedName>
        <fullName evidence="2">Uncharacterized protein</fullName>
    </submittedName>
</protein>
<sequence length="153" mass="16486">MLLSLVVLLTVFLSVANTSAAPVAEDLVAELVAPLSSSQEGHRVGRVHVCTGTDWSGRCKYLVHPLDSCNSLDRKFKRNLGSFGPDSCTLCFAYETAHCSFGDGFFWMFQAPGNATGGIGVPNNAWNTRIASYKCWPSPDCLGHRTEEAAVGE</sequence>
<evidence type="ECO:0000256" key="1">
    <source>
        <dbReference type="SAM" id="SignalP"/>
    </source>
</evidence>
<evidence type="ECO:0000313" key="2">
    <source>
        <dbReference type="EMBL" id="TFK79337.1"/>
    </source>
</evidence>
<evidence type="ECO:0000313" key="3">
    <source>
        <dbReference type="Proteomes" id="UP000308197"/>
    </source>
</evidence>
<dbReference type="STRING" id="1314778.A0A5C3NRY5"/>
<organism evidence="2 3">
    <name type="scientific">Polyporus arcularius HHB13444</name>
    <dbReference type="NCBI Taxonomy" id="1314778"/>
    <lineage>
        <taxon>Eukaryota</taxon>
        <taxon>Fungi</taxon>
        <taxon>Dikarya</taxon>
        <taxon>Basidiomycota</taxon>
        <taxon>Agaricomycotina</taxon>
        <taxon>Agaricomycetes</taxon>
        <taxon>Polyporales</taxon>
        <taxon>Polyporaceae</taxon>
        <taxon>Polyporus</taxon>
    </lineage>
</organism>
<proteinExistence type="predicted"/>
<feature type="chain" id="PRO_5023133323" evidence="1">
    <location>
        <begin position="21"/>
        <end position="153"/>
    </location>
</feature>
<keyword evidence="1" id="KW-0732">Signal</keyword>
<reference evidence="2 3" key="1">
    <citation type="journal article" date="2019" name="Nat. Ecol. Evol.">
        <title>Megaphylogeny resolves global patterns of mushroom evolution.</title>
        <authorList>
            <person name="Varga T."/>
            <person name="Krizsan K."/>
            <person name="Foldi C."/>
            <person name="Dima B."/>
            <person name="Sanchez-Garcia M."/>
            <person name="Sanchez-Ramirez S."/>
            <person name="Szollosi G.J."/>
            <person name="Szarkandi J.G."/>
            <person name="Papp V."/>
            <person name="Albert L."/>
            <person name="Andreopoulos W."/>
            <person name="Angelini C."/>
            <person name="Antonin V."/>
            <person name="Barry K.W."/>
            <person name="Bougher N.L."/>
            <person name="Buchanan P."/>
            <person name="Buyck B."/>
            <person name="Bense V."/>
            <person name="Catcheside P."/>
            <person name="Chovatia M."/>
            <person name="Cooper J."/>
            <person name="Damon W."/>
            <person name="Desjardin D."/>
            <person name="Finy P."/>
            <person name="Geml J."/>
            <person name="Haridas S."/>
            <person name="Hughes K."/>
            <person name="Justo A."/>
            <person name="Karasinski D."/>
            <person name="Kautmanova I."/>
            <person name="Kiss B."/>
            <person name="Kocsube S."/>
            <person name="Kotiranta H."/>
            <person name="LaButti K.M."/>
            <person name="Lechner B.E."/>
            <person name="Liimatainen K."/>
            <person name="Lipzen A."/>
            <person name="Lukacs Z."/>
            <person name="Mihaltcheva S."/>
            <person name="Morgado L.N."/>
            <person name="Niskanen T."/>
            <person name="Noordeloos M.E."/>
            <person name="Ohm R.A."/>
            <person name="Ortiz-Santana B."/>
            <person name="Ovrebo C."/>
            <person name="Racz N."/>
            <person name="Riley R."/>
            <person name="Savchenko A."/>
            <person name="Shiryaev A."/>
            <person name="Soop K."/>
            <person name="Spirin V."/>
            <person name="Szebenyi C."/>
            <person name="Tomsovsky M."/>
            <person name="Tulloss R.E."/>
            <person name="Uehling J."/>
            <person name="Grigoriev I.V."/>
            <person name="Vagvolgyi C."/>
            <person name="Papp T."/>
            <person name="Martin F.M."/>
            <person name="Miettinen O."/>
            <person name="Hibbett D.S."/>
            <person name="Nagy L.G."/>
        </authorList>
    </citation>
    <scope>NUCLEOTIDE SEQUENCE [LARGE SCALE GENOMIC DNA]</scope>
    <source>
        <strain evidence="2 3">HHB13444</strain>
    </source>
</reference>
<dbReference type="Proteomes" id="UP000308197">
    <property type="component" value="Unassembled WGS sequence"/>
</dbReference>
<dbReference type="EMBL" id="ML212069">
    <property type="protein sequence ID" value="TFK79337.1"/>
    <property type="molecule type" value="Genomic_DNA"/>
</dbReference>
<accession>A0A5C3NRY5</accession>
<dbReference type="InParanoid" id="A0A5C3NRY5"/>